<dbReference type="PANTHER" id="PTHR46306">
    <property type="entry name" value="BTB/POZ DOMAIN-CONTAINING PROTEIN 9"/>
    <property type="match status" value="1"/>
</dbReference>
<comment type="caution">
    <text evidence="2">The sequence shown here is derived from an EMBL/GenBank/DDBJ whole genome shotgun (WGS) entry which is preliminary data.</text>
</comment>
<feature type="domain" description="BTB" evidence="1">
    <location>
        <begin position="19"/>
        <end position="86"/>
    </location>
</feature>
<dbReference type="SUPFAM" id="SSF54695">
    <property type="entry name" value="POZ domain"/>
    <property type="match status" value="1"/>
</dbReference>
<dbReference type="InterPro" id="IPR000210">
    <property type="entry name" value="BTB/POZ_dom"/>
</dbReference>
<dbReference type="InterPro" id="IPR011333">
    <property type="entry name" value="SKP1/BTB/POZ_sf"/>
</dbReference>
<evidence type="ECO:0000313" key="2">
    <source>
        <dbReference type="EMBL" id="RWS19162.1"/>
    </source>
</evidence>
<dbReference type="STRING" id="299467.A0A443RUX9"/>
<organism evidence="2 3">
    <name type="scientific">Leptotrombidium deliense</name>
    <dbReference type="NCBI Taxonomy" id="299467"/>
    <lineage>
        <taxon>Eukaryota</taxon>
        <taxon>Metazoa</taxon>
        <taxon>Ecdysozoa</taxon>
        <taxon>Arthropoda</taxon>
        <taxon>Chelicerata</taxon>
        <taxon>Arachnida</taxon>
        <taxon>Acari</taxon>
        <taxon>Acariformes</taxon>
        <taxon>Trombidiformes</taxon>
        <taxon>Prostigmata</taxon>
        <taxon>Anystina</taxon>
        <taxon>Parasitengona</taxon>
        <taxon>Trombiculoidea</taxon>
        <taxon>Trombiculidae</taxon>
        <taxon>Leptotrombidium</taxon>
    </lineage>
</organism>
<protein>
    <recommendedName>
        <fullName evidence="1">BTB domain-containing protein</fullName>
    </recommendedName>
</protein>
<keyword evidence="3" id="KW-1185">Reference proteome</keyword>
<dbReference type="Proteomes" id="UP000288716">
    <property type="component" value="Unassembled WGS sequence"/>
</dbReference>
<dbReference type="InterPro" id="IPR052407">
    <property type="entry name" value="BTB_POZ_domain_cont_9"/>
</dbReference>
<reference evidence="2 3" key="1">
    <citation type="journal article" date="2018" name="Gigascience">
        <title>Genomes of trombidid mites reveal novel predicted allergens and laterally-transferred genes associated with secondary metabolism.</title>
        <authorList>
            <person name="Dong X."/>
            <person name="Chaisiri K."/>
            <person name="Xia D."/>
            <person name="Armstrong S.D."/>
            <person name="Fang Y."/>
            <person name="Donnelly M.J."/>
            <person name="Kadowaki T."/>
            <person name="McGarry J.W."/>
            <person name="Darby A.C."/>
            <person name="Makepeace B.L."/>
        </authorList>
    </citation>
    <scope>NUCLEOTIDE SEQUENCE [LARGE SCALE GENOMIC DNA]</scope>
    <source>
        <strain evidence="2">UoL-UT</strain>
    </source>
</reference>
<dbReference type="Pfam" id="PF00651">
    <property type="entry name" value="BTB"/>
    <property type="match status" value="1"/>
</dbReference>
<sequence length="197" mass="22864">MDAFSQKLINTLRQNDVLKDITFVIDNSEIKANRSLLAASCPYFERMLFGETNEANKSIIELHGTPREAFQVVMEFISKGNCELTNVDEITIASLLRLAHEYQFEELLSYLLLTIKYKDYSVEFCKEIYEFANITGLDDCKIECVKVFESLFINEVNLELFATFSRALVDQLTGRDTFAIEEMDLFRCIMKWKDVNK</sequence>
<gene>
    <name evidence="2" type="ORF">B4U80_14495</name>
</gene>
<dbReference type="Gene3D" id="3.30.710.10">
    <property type="entry name" value="Potassium Channel Kv1.1, Chain A"/>
    <property type="match status" value="1"/>
</dbReference>
<dbReference type="SMART" id="SM00225">
    <property type="entry name" value="BTB"/>
    <property type="match status" value="1"/>
</dbReference>
<name>A0A443RUX9_9ACAR</name>
<dbReference type="PROSITE" id="PS50097">
    <property type="entry name" value="BTB"/>
    <property type="match status" value="1"/>
</dbReference>
<dbReference type="VEuPathDB" id="VectorBase:LDEU012878"/>
<dbReference type="AlphaFoldDB" id="A0A443RUX9"/>
<dbReference type="GO" id="GO:0005737">
    <property type="term" value="C:cytoplasm"/>
    <property type="evidence" value="ECO:0007669"/>
    <property type="project" value="TreeGrafter"/>
</dbReference>
<feature type="non-terminal residue" evidence="2">
    <location>
        <position position="197"/>
    </location>
</feature>
<evidence type="ECO:0000313" key="3">
    <source>
        <dbReference type="Proteomes" id="UP000288716"/>
    </source>
</evidence>
<dbReference type="OrthoDB" id="6420239at2759"/>
<dbReference type="EMBL" id="NCKV01029418">
    <property type="protein sequence ID" value="RWS19162.1"/>
    <property type="molecule type" value="Genomic_DNA"/>
</dbReference>
<accession>A0A443RUX9</accession>
<proteinExistence type="predicted"/>
<dbReference type="PANTHER" id="PTHR46306:SF1">
    <property type="entry name" value="BTB_POZ DOMAIN-CONTAINING PROTEIN 9"/>
    <property type="match status" value="1"/>
</dbReference>
<evidence type="ECO:0000259" key="1">
    <source>
        <dbReference type="PROSITE" id="PS50097"/>
    </source>
</evidence>